<evidence type="ECO:0008006" key="3">
    <source>
        <dbReference type="Google" id="ProtNLM"/>
    </source>
</evidence>
<dbReference type="EMBL" id="JBIMZQ010000019">
    <property type="protein sequence ID" value="KAL3665701.1"/>
    <property type="molecule type" value="Genomic_DNA"/>
</dbReference>
<keyword evidence="2" id="KW-1185">Reference proteome</keyword>
<gene>
    <name evidence="1" type="ORF">V7S43_009134</name>
</gene>
<evidence type="ECO:0000313" key="1">
    <source>
        <dbReference type="EMBL" id="KAL3665701.1"/>
    </source>
</evidence>
<dbReference type="Proteomes" id="UP001632037">
    <property type="component" value="Unassembled WGS sequence"/>
</dbReference>
<protein>
    <recommendedName>
        <fullName evidence="3">NACHT domain-containing protein</fullName>
    </recommendedName>
</protein>
<reference evidence="1 2" key="1">
    <citation type="submission" date="2024-09" db="EMBL/GenBank/DDBJ databases">
        <title>Genome sequencing and assembly of Phytophthora oleae, isolate VK10A, causative agent of rot of olive drupes.</title>
        <authorList>
            <person name="Conti Taguali S."/>
            <person name="Riolo M."/>
            <person name="La Spada F."/>
            <person name="Cacciola S.O."/>
            <person name="Dionisio G."/>
        </authorList>
    </citation>
    <scope>NUCLEOTIDE SEQUENCE [LARGE SCALE GENOMIC DNA]</scope>
    <source>
        <strain evidence="1 2">VK10A</strain>
    </source>
</reference>
<organism evidence="1 2">
    <name type="scientific">Phytophthora oleae</name>
    <dbReference type="NCBI Taxonomy" id="2107226"/>
    <lineage>
        <taxon>Eukaryota</taxon>
        <taxon>Sar</taxon>
        <taxon>Stramenopiles</taxon>
        <taxon>Oomycota</taxon>
        <taxon>Peronosporomycetes</taxon>
        <taxon>Peronosporales</taxon>
        <taxon>Peronosporaceae</taxon>
        <taxon>Phytophthora</taxon>
    </lineage>
</organism>
<name>A0ABD3FHF0_9STRA</name>
<evidence type="ECO:0000313" key="2">
    <source>
        <dbReference type="Proteomes" id="UP001632037"/>
    </source>
</evidence>
<sequence length="219" mass="25318">MKSAYVFNVTFQNETSSTGSLLNRDHPEWDISFRMLYQLSTEEIPWLSFADRLERLSRKRLDIESVIDILAKLEQIDEVGNMTVILCMDGLEQLEHDGIQTSALYREALRMSFQMRLYLVPPAVRCEEVLSTETPFKKQLAEDMGGHGRALEILEKVWQNQSGSLETIDPAYSIEKVYEELQLEYVELFHSPLLDPVACQNVLVAILTQRRYDVLEARI</sequence>
<dbReference type="AlphaFoldDB" id="A0ABD3FHF0"/>
<proteinExistence type="predicted"/>
<accession>A0ABD3FHF0</accession>
<comment type="caution">
    <text evidence="1">The sequence shown here is derived from an EMBL/GenBank/DDBJ whole genome shotgun (WGS) entry which is preliminary data.</text>
</comment>